<comment type="caution">
    <text evidence="4">The sequence shown here is derived from an EMBL/GenBank/DDBJ whole genome shotgun (WGS) entry which is preliminary data.</text>
</comment>
<evidence type="ECO:0000256" key="2">
    <source>
        <dbReference type="SAM" id="MobiDB-lite"/>
    </source>
</evidence>
<dbReference type="Proteomes" id="UP001214441">
    <property type="component" value="Unassembled WGS sequence"/>
</dbReference>
<dbReference type="RefSeq" id="WP_274039086.1">
    <property type="nucleotide sequence ID" value="NZ_JANCPR020000004.1"/>
</dbReference>
<evidence type="ECO:0000256" key="1">
    <source>
        <dbReference type="ARBA" id="ARBA00023002"/>
    </source>
</evidence>
<dbReference type="Gene3D" id="3.30.9.10">
    <property type="entry name" value="D-Amino Acid Oxidase, subunit A, domain 2"/>
    <property type="match status" value="1"/>
</dbReference>
<dbReference type="InterPro" id="IPR036188">
    <property type="entry name" value="FAD/NAD-bd_sf"/>
</dbReference>
<protein>
    <submittedName>
        <fullName evidence="4">FAD-dependent oxidoreductase</fullName>
        <ecNumber evidence="4">1.-.-.-</ecNumber>
    </submittedName>
</protein>
<name>A0ABT6ZQC6_9ACTN</name>
<dbReference type="Pfam" id="PF01266">
    <property type="entry name" value="DAO"/>
    <property type="match status" value="1"/>
</dbReference>
<accession>A0ABT6ZQC6</accession>
<proteinExistence type="predicted"/>
<dbReference type="EMBL" id="JANCPR020000004">
    <property type="protein sequence ID" value="MDJ1131256.1"/>
    <property type="molecule type" value="Genomic_DNA"/>
</dbReference>
<feature type="compositionally biased region" description="Low complexity" evidence="2">
    <location>
        <begin position="384"/>
        <end position="395"/>
    </location>
</feature>
<dbReference type="EC" id="1.-.-.-" evidence="4"/>
<dbReference type="SUPFAM" id="SSF51905">
    <property type="entry name" value="FAD/NAD(P)-binding domain"/>
    <property type="match status" value="1"/>
</dbReference>
<dbReference type="GO" id="GO:0016491">
    <property type="term" value="F:oxidoreductase activity"/>
    <property type="evidence" value="ECO:0007669"/>
    <property type="project" value="UniProtKB-KW"/>
</dbReference>
<organism evidence="4 5">
    <name type="scientific">Streptomyces iconiensis</name>
    <dbReference type="NCBI Taxonomy" id="1384038"/>
    <lineage>
        <taxon>Bacteria</taxon>
        <taxon>Bacillati</taxon>
        <taxon>Actinomycetota</taxon>
        <taxon>Actinomycetes</taxon>
        <taxon>Kitasatosporales</taxon>
        <taxon>Streptomycetaceae</taxon>
        <taxon>Streptomyces</taxon>
    </lineage>
</organism>
<gene>
    <name evidence="4" type="ORF">NMN56_004650</name>
</gene>
<dbReference type="Gene3D" id="3.50.50.60">
    <property type="entry name" value="FAD/NAD(P)-binding domain"/>
    <property type="match status" value="1"/>
</dbReference>
<dbReference type="PANTHER" id="PTHR13847:SF289">
    <property type="entry name" value="GLYCINE OXIDASE"/>
    <property type="match status" value="1"/>
</dbReference>
<feature type="domain" description="FAD dependent oxidoreductase" evidence="3">
    <location>
        <begin position="4"/>
        <end position="343"/>
    </location>
</feature>
<reference evidence="4 5" key="1">
    <citation type="submission" date="2023-05" db="EMBL/GenBank/DDBJ databases">
        <title>Streptantibioticus silvisoli sp. nov., acidotolerant actinomycetes 1 from pine litter.</title>
        <authorList>
            <person name="Swiecimska M."/>
            <person name="Golinska P."/>
            <person name="Sangal V."/>
            <person name="Wachnowicz B."/>
            <person name="Goodfellow M."/>
        </authorList>
    </citation>
    <scope>NUCLEOTIDE SEQUENCE [LARGE SCALE GENOMIC DNA]</scope>
    <source>
        <strain evidence="4 5">DSM 42109</strain>
    </source>
</reference>
<keyword evidence="1 4" id="KW-0560">Oxidoreductase</keyword>
<evidence type="ECO:0000259" key="3">
    <source>
        <dbReference type="Pfam" id="PF01266"/>
    </source>
</evidence>
<evidence type="ECO:0000313" key="5">
    <source>
        <dbReference type="Proteomes" id="UP001214441"/>
    </source>
</evidence>
<keyword evidence="5" id="KW-1185">Reference proteome</keyword>
<dbReference type="InterPro" id="IPR006076">
    <property type="entry name" value="FAD-dep_OxRdtase"/>
</dbReference>
<feature type="region of interest" description="Disordered" evidence="2">
    <location>
        <begin position="369"/>
        <end position="395"/>
    </location>
</feature>
<dbReference type="PANTHER" id="PTHR13847">
    <property type="entry name" value="SARCOSINE DEHYDROGENASE-RELATED"/>
    <property type="match status" value="1"/>
</dbReference>
<sequence length="395" mass="41072">MTSAVVVGAGIAGACATYHLARLGVRVRCLDLGPECGAENTSAGSFARLSAYQQPTEARFRLVAAGIAEHRRLADTLGPAHWWHPGGSLAWGLPGLAEHIGRLRAWGYPVRWTHAAHVESRLDPGVRFTGPRTPVALLPDEGWVDAQALIGALLSEAREVGGATVEVAEAVAIVLRGSRIAGVRCADGRELAADAVVNAAGHGAAALAESAGAPLAPALADRSSLVADLFTRAEPPRHVLRGPALHVRAAGQGLLRVRSEQVDACLAAGAPVDALVEELLARARRMLPRTAEAAVAEARVATAVFPRRGHPCAGAVPAVPGYHELVTNSGITLGPLLGRLVAEELATGQADPLLRDCRPQDARARTYMGRRETESRTALPTPAVPVAAVPQGEDG</sequence>
<evidence type="ECO:0000313" key="4">
    <source>
        <dbReference type="EMBL" id="MDJ1131256.1"/>
    </source>
</evidence>